<dbReference type="RefSeq" id="WP_143089384.1">
    <property type="nucleotide sequence ID" value="NZ_FONL01000002.1"/>
</dbReference>
<reference evidence="1 2" key="1">
    <citation type="submission" date="2016-10" db="EMBL/GenBank/DDBJ databases">
        <authorList>
            <person name="de Groot N.N."/>
        </authorList>
    </citation>
    <scope>NUCLEOTIDE SEQUENCE [LARGE SCALE GENOMIC DNA]</scope>
    <source>
        <strain evidence="1 2">DSM 9236</strain>
    </source>
</reference>
<evidence type="ECO:0008006" key="3">
    <source>
        <dbReference type="Google" id="ProtNLM"/>
    </source>
</evidence>
<dbReference type="Proteomes" id="UP000198896">
    <property type="component" value="Unassembled WGS sequence"/>
</dbReference>
<dbReference type="OrthoDB" id="4278026at2"/>
<gene>
    <name evidence="1" type="ORF">SAMN05216245_102262</name>
</gene>
<dbReference type="AlphaFoldDB" id="A0A1I1YRC2"/>
<keyword evidence="2" id="KW-1185">Reference proteome</keyword>
<protein>
    <recommendedName>
        <fullName evidence="3">Transposase DNA-binding domain-containing protein</fullName>
    </recommendedName>
</protein>
<dbReference type="STRING" id="1123323.SAMN05216245_102262"/>
<accession>A0A1I1YRC2</accession>
<dbReference type="EMBL" id="FONL01000002">
    <property type="protein sequence ID" value="SFE20520.1"/>
    <property type="molecule type" value="Genomic_DNA"/>
</dbReference>
<name>A0A1I1YRC2_9FIRM</name>
<evidence type="ECO:0000313" key="1">
    <source>
        <dbReference type="EMBL" id="SFE20520.1"/>
    </source>
</evidence>
<proteinExistence type="predicted"/>
<sequence>MQRSITLKILRPRDEKISWEEMGYLLGGLSMKVCRMSNFCMTHHLLHALKLETELLNPRGDLYCYPVLAEEYPEVPSGIICAAETRARKLFKRSAAKVLRSETSLPSFRKDSSIPIPVAGYRILQDGDGNYCAEIQLISRQGAKTQKLPGRICLVLADNWRDKSAKSALQKVAAGKVRRGVATLFRAKKDWYLCIPYVTEPADIGENFEPGLVMGVAFGMFDVLAYGFNTLLKRGAISGEEVLSHQDKFMARRKKIQEQYAWSGRKGQGREDALKPLRHLYEVEKNYRDLVNNRYAKWVVDIAVKNRCGEIHLDSGNSTSKGNKEILLSHWSLYDLKDKICRKAEEKGIRVTECNVPNLRTRCSHCGTEQAVENRKRMFLCKNCGYGTTDKNKSNGYISADYNAARNLAVYDTGDTEPV</sequence>
<organism evidence="1 2">
    <name type="scientific">Succiniclasticum ruminis DSM 9236</name>
    <dbReference type="NCBI Taxonomy" id="1123323"/>
    <lineage>
        <taxon>Bacteria</taxon>
        <taxon>Bacillati</taxon>
        <taxon>Bacillota</taxon>
        <taxon>Negativicutes</taxon>
        <taxon>Acidaminococcales</taxon>
        <taxon>Acidaminococcaceae</taxon>
        <taxon>Succiniclasticum</taxon>
    </lineage>
</organism>
<evidence type="ECO:0000313" key="2">
    <source>
        <dbReference type="Proteomes" id="UP000198896"/>
    </source>
</evidence>